<organism evidence="6 7">
    <name type="scientific">Haemonchus contortus</name>
    <name type="common">Barber pole worm</name>
    <dbReference type="NCBI Taxonomy" id="6289"/>
    <lineage>
        <taxon>Eukaryota</taxon>
        <taxon>Metazoa</taxon>
        <taxon>Ecdysozoa</taxon>
        <taxon>Nematoda</taxon>
        <taxon>Chromadorea</taxon>
        <taxon>Rhabditida</taxon>
        <taxon>Rhabditina</taxon>
        <taxon>Rhabditomorpha</taxon>
        <taxon>Strongyloidea</taxon>
        <taxon>Trichostrongylidae</taxon>
        <taxon>Haemonchus</taxon>
    </lineage>
</organism>
<evidence type="ECO:0000256" key="3">
    <source>
        <dbReference type="SAM" id="Coils"/>
    </source>
</evidence>
<dbReference type="Gene3D" id="2.130.10.10">
    <property type="entry name" value="YVTN repeat-like/Quinoprotein amine dehydrogenase"/>
    <property type="match status" value="1"/>
</dbReference>
<dbReference type="PANTHER" id="PTHR13211:SF0">
    <property type="entry name" value="TELOMERASE CAJAL BODY PROTEIN 1"/>
    <property type="match status" value="1"/>
</dbReference>
<dbReference type="GO" id="GO:0015030">
    <property type="term" value="C:Cajal body"/>
    <property type="evidence" value="ECO:0007669"/>
    <property type="project" value="TreeGrafter"/>
</dbReference>
<dbReference type="InterPro" id="IPR051150">
    <property type="entry name" value="SWT21/TCAB1_mRNA_Telomere"/>
</dbReference>
<feature type="coiled-coil region" evidence="3">
    <location>
        <begin position="916"/>
        <end position="950"/>
    </location>
</feature>
<feature type="domain" description="MULE transposase" evidence="5">
    <location>
        <begin position="712"/>
        <end position="797"/>
    </location>
</feature>
<dbReference type="InterPro" id="IPR015943">
    <property type="entry name" value="WD40/YVTN_repeat-like_dom_sf"/>
</dbReference>
<name>A0A7I4Y3F3_HAECO</name>
<dbReference type="SUPFAM" id="SSF50978">
    <property type="entry name" value="WD40 repeat-like"/>
    <property type="match status" value="1"/>
</dbReference>
<proteinExistence type="inferred from homology"/>
<feature type="compositionally biased region" description="Basic and acidic residues" evidence="4">
    <location>
        <begin position="126"/>
        <end position="135"/>
    </location>
</feature>
<protein>
    <recommendedName>
        <fullName evidence="2">WD repeat-containing protein 79</fullName>
    </recommendedName>
</protein>
<dbReference type="Pfam" id="PF10551">
    <property type="entry name" value="MULE"/>
    <property type="match status" value="1"/>
</dbReference>
<dbReference type="SMART" id="SM00320">
    <property type="entry name" value="WD40"/>
    <property type="match status" value="5"/>
</dbReference>
<dbReference type="InterPro" id="IPR001680">
    <property type="entry name" value="WD40_rpt"/>
</dbReference>
<evidence type="ECO:0000259" key="5">
    <source>
        <dbReference type="Pfam" id="PF10551"/>
    </source>
</evidence>
<dbReference type="InterPro" id="IPR036322">
    <property type="entry name" value="WD40_repeat_dom_sf"/>
</dbReference>
<evidence type="ECO:0000256" key="4">
    <source>
        <dbReference type="SAM" id="MobiDB-lite"/>
    </source>
</evidence>
<feature type="region of interest" description="Disordered" evidence="4">
    <location>
        <begin position="97"/>
        <end position="158"/>
    </location>
</feature>
<dbReference type="GO" id="GO:0030576">
    <property type="term" value="P:Cajal body organization"/>
    <property type="evidence" value="ECO:0007669"/>
    <property type="project" value="TreeGrafter"/>
</dbReference>
<dbReference type="Proteomes" id="UP000025227">
    <property type="component" value="Unplaced"/>
</dbReference>
<dbReference type="InterPro" id="IPR018289">
    <property type="entry name" value="MULE_transposase_dom"/>
</dbReference>
<keyword evidence="3" id="KW-0175">Coiled coil</keyword>
<dbReference type="GO" id="GO:0003723">
    <property type="term" value="F:RNA binding"/>
    <property type="evidence" value="ECO:0007669"/>
    <property type="project" value="TreeGrafter"/>
</dbReference>
<reference evidence="7" key="1">
    <citation type="submission" date="2020-12" db="UniProtKB">
        <authorList>
            <consortium name="WormBaseParasite"/>
        </authorList>
    </citation>
    <scope>IDENTIFICATION</scope>
    <source>
        <strain evidence="7">MHco3</strain>
    </source>
</reference>
<feature type="compositionally biased region" description="Polar residues" evidence="4">
    <location>
        <begin position="102"/>
        <end position="125"/>
    </location>
</feature>
<keyword evidence="6" id="KW-1185">Reference proteome</keyword>
<dbReference type="OrthoDB" id="5839148at2759"/>
<evidence type="ECO:0000256" key="1">
    <source>
        <dbReference type="ARBA" id="ARBA00038279"/>
    </source>
</evidence>
<dbReference type="AlphaFoldDB" id="A0A7I4Y3F3"/>
<evidence type="ECO:0000313" key="6">
    <source>
        <dbReference type="Proteomes" id="UP000025227"/>
    </source>
</evidence>
<sequence length="990" mass="112227">DSTRNYLESLPNLSSAAMFIEEADNVIVNAVISDLVDAVAAEIPASQSYDRCSTSDSKNLAEAFIAADLAELNDPHKKLNRRERRALQRMMIAAEGVHEQDPVSQSTFGDSNAESKCAQSVQNDTVRIRNEKQGSERANSFGKRSAVTDGGDQELSSKLSKVQIPVPLPQPSVFKCENLSMTLCDSVSEPFECSKMSGLSNLKLKNNFLKLCRFSMSGSCIATTSADNSARIFELNEERRVSLLSSIPLGDPIYDAQWLCGGTTEELLATSAKYHPIHLWSSNGKRYASYRGMNHLDELTAAYSIAFSNSGTRLYGGHRARIWIWDIERPGRQHTTIETWEKGTGGQKSIVSCIAMNKSFDGIYAVATYGGSVGFYSDRSNSLECLFSTESTAITDMHYSYDGLRLYVAPRKSGEILCYDMRKPGDIMFRMLRPYTTNQKACFDVERSGYYLFSGTSNGDFVVFDLRHEETVKLPIFTRKVAQCAVSCVRDPRGCYGYYKWTHPRANICWRKAGTTRSLTFYRKYIGKNSDSYVCVHCVAEQKRVRDGGPVPRIKVIGNVFLADPCSIHHVCTPGKYTEERGNRHVYKVAQDIRKDSSHAGKKPAQVYLDMVAAPLEADNEEEEDSIRASIRRSGYQARRKVLANSVGVWVNRSVNMEHVPLDFRTLRDGSVFLQHHASGLHIYFSVATIKKPCEAGLHSVVADGMHSLHPKTLGYQAQLYCVHGVCSQGVEVPLLYCITAKKTERTYVKIFGMLKENITGDAPQRVVLDFEKAAIKAARKIFPRASVEGCAFHLAQALNRKRDSLGLRRYTHGLEREEPHTEWWEIVKGVIFLPRPLLQRVRALQTPPVPTDHGAYRKCKEFLRYFQETWLRGFFQDMWCKWGLEELRTTNLAEAFHRRLTVLIDVDHPPLSMLIEALRKLNYEARAALTRLQEDSNNAKELRKRDRERREKIAEETRLFEEIYRNGPSDQQIEQFCRRMSRYVTDKYT</sequence>
<evidence type="ECO:0000313" key="7">
    <source>
        <dbReference type="WBParaSite" id="HCON_00050065-00001"/>
    </source>
</evidence>
<dbReference type="WBParaSite" id="HCON_00050065-00001">
    <property type="protein sequence ID" value="HCON_00050065-00001"/>
    <property type="gene ID" value="HCON_00050065"/>
</dbReference>
<comment type="similarity">
    <text evidence="1">Belongs to the TCAB1 family.</text>
</comment>
<evidence type="ECO:0000256" key="2">
    <source>
        <dbReference type="ARBA" id="ARBA00041558"/>
    </source>
</evidence>
<dbReference type="PANTHER" id="PTHR13211">
    <property type="entry name" value="TELOMERASE CAJAL BODY PROTEIN 1"/>
    <property type="match status" value="1"/>
</dbReference>
<accession>A0A7I4Y3F3</accession>